<reference evidence="3" key="1">
    <citation type="submission" date="2017-03" db="EMBL/GenBank/DDBJ databases">
        <title>Novel pathways for hydrocarbon cycling and metabolic interdependencies in hydrothermal sediment communities.</title>
        <authorList>
            <person name="Dombrowski N."/>
            <person name="Seitz K."/>
            <person name="Teske A."/>
            <person name="Baker B."/>
        </authorList>
    </citation>
    <scope>NUCLEOTIDE SEQUENCE [LARGE SCALE GENOMIC DNA]</scope>
</reference>
<evidence type="ECO:0000313" key="3">
    <source>
        <dbReference type="Proteomes" id="UP000192520"/>
    </source>
</evidence>
<comment type="caution">
    <text evidence="2">The sequence shown here is derived from an EMBL/GenBank/DDBJ whole genome shotgun (WGS) entry which is preliminary data.</text>
</comment>
<organism evidence="2 3">
    <name type="scientific">candidate division CPR3 bacterium 4484_211</name>
    <dbReference type="NCBI Taxonomy" id="1968527"/>
    <lineage>
        <taxon>Bacteria</taxon>
        <taxon>Bacteria division CPR3</taxon>
    </lineage>
</organism>
<feature type="region of interest" description="Disordered" evidence="1">
    <location>
        <begin position="1"/>
        <end position="24"/>
    </location>
</feature>
<name>A0A1W9NYG3_UNCC3</name>
<dbReference type="STRING" id="1968527.B5M47_01420"/>
<protein>
    <submittedName>
        <fullName evidence="2">Uncharacterized protein</fullName>
    </submittedName>
</protein>
<sequence length="520" mass="59213">MSKHPAFFPAPHGPDTRLPDEPSEPDELEVIESRFFPELDGIVYSNKIRDGTGKPWILFVGKCKIPSEPTALEGIRLVAFPRKKDGSTNLEGDNFQINLPPWLVQDTEDKGLNQQLLCLLDAVRSAAEHLDLASSIKIIEKALRTVHSSGDKNFSAFATALARETNNRLLELGIVEKAVQYYLENVLAVSQPFEVDNCLVQLELYRTRGGKVNLALLHLGNNYQEPESLPKPNSRFTYAFKSPEQRKDFMLVQYRQMRRENIPNREFPLAPGTSLEMRMVGDTEPALEKIAEILKEKGVEGLFNFSLLFHQGENPWRLKPRFEKGEPVPEESLLAHLARRYLEEDPEILTAINKIHQKLKSRAETVDQEPHPDYLKIASGVRPQQYQFTPNRRHPEVKKKIIVSLETPETIHREPEPKENPTAKIIVQEDKTKNGLSRSTTTWELPPLQLSWLGKTSEEMEATLLKIATYFPNIDMNALYSLLEKLKERAEIFPKGELGPSPTTFLTLIKEQASQKATRE</sequence>
<evidence type="ECO:0000313" key="2">
    <source>
        <dbReference type="EMBL" id="OQX51197.1"/>
    </source>
</evidence>
<evidence type="ECO:0000256" key="1">
    <source>
        <dbReference type="SAM" id="MobiDB-lite"/>
    </source>
</evidence>
<proteinExistence type="predicted"/>
<gene>
    <name evidence="2" type="ORF">B5M47_01420</name>
</gene>
<dbReference type="EMBL" id="MZGJ01000006">
    <property type="protein sequence ID" value="OQX51197.1"/>
    <property type="molecule type" value="Genomic_DNA"/>
</dbReference>
<dbReference type="Proteomes" id="UP000192520">
    <property type="component" value="Unassembled WGS sequence"/>
</dbReference>
<dbReference type="AlphaFoldDB" id="A0A1W9NYG3"/>
<accession>A0A1W9NYG3</accession>